<evidence type="ECO:0000313" key="12">
    <source>
        <dbReference type="Ensembl" id="ENSCLMP00005012201.1"/>
    </source>
</evidence>
<dbReference type="Proteomes" id="UP000694565">
    <property type="component" value="Unplaced"/>
</dbReference>
<evidence type="ECO:0000256" key="6">
    <source>
        <dbReference type="ARBA" id="ARBA00023157"/>
    </source>
</evidence>
<dbReference type="AlphaFoldDB" id="A0A8C2X243"/>
<dbReference type="InterPro" id="IPR007110">
    <property type="entry name" value="Ig-like_dom"/>
</dbReference>
<comment type="subcellular location">
    <subcellularLocation>
        <location evidence="1">Membrane</location>
        <topology evidence="1">Single-pass type I membrane protein</topology>
    </subcellularLocation>
</comment>
<dbReference type="InterPro" id="IPR013783">
    <property type="entry name" value="Ig-like_fold"/>
</dbReference>
<dbReference type="Pfam" id="PF07686">
    <property type="entry name" value="V-set"/>
    <property type="match status" value="1"/>
</dbReference>
<dbReference type="GO" id="GO:0016020">
    <property type="term" value="C:membrane"/>
    <property type="evidence" value="ECO:0007669"/>
    <property type="project" value="UniProtKB-SubCell"/>
</dbReference>
<dbReference type="GO" id="GO:0001786">
    <property type="term" value="F:phosphatidylserine binding"/>
    <property type="evidence" value="ECO:0007669"/>
    <property type="project" value="TreeGrafter"/>
</dbReference>
<evidence type="ECO:0000313" key="13">
    <source>
        <dbReference type="Proteomes" id="UP000694565"/>
    </source>
</evidence>
<dbReference type="GO" id="GO:0060097">
    <property type="term" value="P:cytoskeletal rearrangement involved in phagocytosis, engulfment"/>
    <property type="evidence" value="ECO:0007669"/>
    <property type="project" value="TreeGrafter"/>
</dbReference>
<dbReference type="PANTHER" id="PTHR46608:SF3">
    <property type="entry name" value="T-CELL IMMUNOGLOBULIN AND MUCIN DOMAIN-CONTAINING PROTEIN 4"/>
    <property type="match status" value="1"/>
</dbReference>
<organism evidence="12 13">
    <name type="scientific">Cyclopterus lumpus</name>
    <name type="common">Lumpsucker</name>
    <dbReference type="NCBI Taxonomy" id="8103"/>
    <lineage>
        <taxon>Eukaryota</taxon>
        <taxon>Metazoa</taxon>
        <taxon>Chordata</taxon>
        <taxon>Craniata</taxon>
        <taxon>Vertebrata</taxon>
        <taxon>Euteleostomi</taxon>
        <taxon>Actinopterygii</taxon>
        <taxon>Neopterygii</taxon>
        <taxon>Teleostei</taxon>
        <taxon>Neoteleostei</taxon>
        <taxon>Acanthomorphata</taxon>
        <taxon>Eupercaria</taxon>
        <taxon>Perciformes</taxon>
        <taxon>Cottioidei</taxon>
        <taxon>Cottales</taxon>
        <taxon>Cyclopteridae</taxon>
        <taxon>Cyclopterus</taxon>
    </lineage>
</organism>
<dbReference type="InterPro" id="IPR003599">
    <property type="entry name" value="Ig_sub"/>
</dbReference>
<comment type="similarity">
    <text evidence="9">Belongs to the immunoglobulin superfamily. TIM family.</text>
</comment>
<evidence type="ECO:0000256" key="10">
    <source>
        <dbReference type="SAM" id="MobiDB-lite"/>
    </source>
</evidence>
<keyword evidence="2" id="KW-0812">Transmembrane</keyword>
<dbReference type="PANTHER" id="PTHR46608">
    <property type="entry name" value="T-CELL IMMUNOGLOBULIN AND MUCIN DOMAIN-CONTAINING PROTEIN 4"/>
    <property type="match status" value="1"/>
</dbReference>
<dbReference type="PROSITE" id="PS50835">
    <property type="entry name" value="IG_LIKE"/>
    <property type="match status" value="1"/>
</dbReference>
<evidence type="ECO:0000256" key="4">
    <source>
        <dbReference type="ARBA" id="ARBA00022989"/>
    </source>
</evidence>
<evidence type="ECO:0000256" key="9">
    <source>
        <dbReference type="ARBA" id="ARBA00038203"/>
    </source>
</evidence>
<dbReference type="SUPFAM" id="SSF48726">
    <property type="entry name" value="Immunoglobulin"/>
    <property type="match status" value="1"/>
</dbReference>
<keyword evidence="7" id="KW-0325">Glycoprotein</keyword>
<feature type="compositionally biased region" description="Low complexity" evidence="10">
    <location>
        <begin position="138"/>
        <end position="149"/>
    </location>
</feature>
<sequence>RKSCADHTLTLWIGMCPCPAVSEGSTVVGQAGGDVTLSCKYDIHLYGVLSVCWGRGSLPTSGCSGRLVTTDGPRVTEETRASSRYQLLGALEAGDVSLTIRNVSAADGGRYGCRVDVPGWFNDDKHHFDLLVEDAPQTTTTSTSTSTSTALPRETVSNATGTTRDGRSFVFILFLQHTERIHIQDCGGGA</sequence>
<keyword evidence="13" id="KW-1185">Reference proteome</keyword>
<reference evidence="12" key="1">
    <citation type="submission" date="2025-08" db="UniProtKB">
        <authorList>
            <consortium name="Ensembl"/>
        </authorList>
    </citation>
    <scope>IDENTIFICATION</scope>
</reference>
<feature type="domain" description="Ig-like" evidence="11">
    <location>
        <begin position="19"/>
        <end position="115"/>
    </location>
</feature>
<accession>A0A8C2X243</accession>
<evidence type="ECO:0000256" key="5">
    <source>
        <dbReference type="ARBA" id="ARBA00023136"/>
    </source>
</evidence>
<dbReference type="GO" id="GO:0043277">
    <property type="term" value="P:apoptotic cell clearance"/>
    <property type="evidence" value="ECO:0007669"/>
    <property type="project" value="TreeGrafter"/>
</dbReference>
<protein>
    <recommendedName>
        <fullName evidence="11">Ig-like domain-containing protein</fullName>
    </recommendedName>
</protein>
<dbReference type="FunFam" id="2.60.40.10:FF:000774">
    <property type="entry name" value="Hepatitis A virus cellular receptor 1"/>
    <property type="match status" value="1"/>
</dbReference>
<keyword evidence="3" id="KW-0732">Signal</keyword>
<evidence type="ECO:0000256" key="2">
    <source>
        <dbReference type="ARBA" id="ARBA00022692"/>
    </source>
</evidence>
<keyword evidence="4" id="KW-1133">Transmembrane helix</keyword>
<evidence type="ECO:0000256" key="8">
    <source>
        <dbReference type="ARBA" id="ARBA00023319"/>
    </source>
</evidence>
<dbReference type="InterPro" id="IPR013106">
    <property type="entry name" value="Ig_V-set"/>
</dbReference>
<dbReference type="Gene3D" id="2.60.40.10">
    <property type="entry name" value="Immunoglobulins"/>
    <property type="match status" value="1"/>
</dbReference>
<keyword evidence="8" id="KW-0393">Immunoglobulin domain</keyword>
<evidence type="ECO:0000256" key="3">
    <source>
        <dbReference type="ARBA" id="ARBA00022729"/>
    </source>
</evidence>
<keyword evidence="6" id="KW-1015">Disulfide bond</keyword>
<name>A0A8C2X243_CYCLU</name>
<feature type="region of interest" description="Disordered" evidence="10">
    <location>
        <begin position="137"/>
        <end position="160"/>
    </location>
</feature>
<keyword evidence="5" id="KW-0472">Membrane</keyword>
<proteinExistence type="inferred from homology"/>
<dbReference type="SMART" id="SM00409">
    <property type="entry name" value="IG"/>
    <property type="match status" value="1"/>
</dbReference>
<dbReference type="InterPro" id="IPR036179">
    <property type="entry name" value="Ig-like_dom_sf"/>
</dbReference>
<evidence type="ECO:0000256" key="1">
    <source>
        <dbReference type="ARBA" id="ARBA00004479"/>
    </source>
</evidence>
<evidence type="ECO:0000256" key="7">
    <source>
        <dbReference type="ARBA" id="ARBA00023180"/>
    </source>
</evidence>
<evidence type="ECO:0000259" key="11">
    <source>
        <dbReference type="PROSITE" id="PS50835"/>
    </source>
</evidence>
<dbReference type="Ensembl" id="ENSCLMT00005013079.1">
    <property type="protein sequence ID" value="ENSCLMP00005012201.1"/>
    <property type="gene ID" value="ENSCLMG00005006537.1"/>
</dbReference>
<reference evidence="12" key="2">
    <citation type="submission" date="2025-09" db="UniProtKB">
        <authorList>
            <consortium name="Ensembl"/>
        </authorList>
    </citation>
    <scope>IDENTIFICATION</scope>
</reference>
<dbReference type="GeneTree" id="ENSGT00940000163509"/>